<feature type="region of interest" description="Disordered" evidence="1">
    <location>
        <begin position="1"/>
        <end position="29"/>
    </location>
</feature>
<organism evidence="3 4">
    <name type="scientific">Dioszegia hungarica</name>
    <dbReference type="NCBI Taxonomy" id="4972"/>
    <lineage>
        <taxon>Eukaryota</taxon>
        <taxon>Fungi</taxon>
        <taxon>Dikarya</taxon>
        <taxon>Basidiomycota</taxon>
        <taxon>Agaricomycotina</taxon>
        <taxon>Tremellomycetes</taxon>
        <taxon>Tremellales</taxon>
        <taxon>Bulleribasidiaceae</taxon>
        <taxon>Dioszegia</taxon>
    </lineage>
</organism>
<keyword evidence="2" id="KW-0472">Membrane</keyword>
<name>A0AA38LTB5_9TREE</name>
<dbReference type="PANTHER" id="PTHR28161:SF1">
    <property type="entry name" value="ATP SYNTHASE SUBUNIT F, MITOCHONDRIAL"/>
    <property type="match status" value="1"/>
</dbReference>
<dbReference type="EMBL" id="JAKWFO010000007">
    <property type="protein sequence ID" value="KAI9634545.1"/>
    <property type="molecule type" value="Genomic_DNA"/>
</dbReference>
<evidence type="ECO:0000256" key="2">
    <source>
        <dbReference type="SAM" id="Phobius"/>
    </source>
</evidence>
<dbReference type="RefSeq" id="XP_052944322.1">
    <property type="nucleotide sequence ID" value="XM_053087520.1"/>
</dbReference>
<dbReference type="GeneID" id="77726725"/>
<evidence type="ECO:0000313" key="4">
    <source>
        <dbReference type="Proteomes" id="UP001164286"/>
    </source>
</evidence>
<proteinExistence type="predicted"/>
<reference evidence="3" key="1">
    <citation type="journal article" date="2022" name="G3 (Bethesda)">
        <title>High quality genome of the basidiomycete yeast Dioszegia hungarica PDD-24b-2 isolated from cloud water.</title>
        <authorList>
            <person name="Jarrige D."/>
            <person name="Haridas S."/>
            <person name="Bleykasten-Grosshans C."/>
            <person name="Joly M."/>
            <person name="Nadalig T."/>
            <person name="Sancelme M."/>
            <person name="Vuilleumier S."/>
            <person name="Grigoriev I.V."/>
            <person name="Amato P."/>
            <person name="Bringel F."/>
        </authorList>
    </citation>
    <scope>NUCLEOTIDE SEQUENCE</scope>
    <source>
        <strain evidence="3">PDD-24b-2</strain>
    </source>
</reference>
<sequence length="100" mass="10678">MFASSVRRSLGGLIPPKIATPGAVSSGGTSARTASVIEFYSKLPKGPKPESERPGGLRGRYFEGKNASGAPFLATILILFGLGYTIDYNMHLKHHKNGHH</sequence>
<dbReference type="PANTHER" id="PTHR28161">
    <property type="entry name" value="ATP SYNTHASE SUBUNIT F, MITOCHONDRIAL"/>
    <property type="match status" value="1"/>
</dbReference>
<keyword evidence="4" id="KW-1185">Reference proteome</keyword>
<keyword evidence="2" id="KW-0812">Transmembrane</keyword>
<protein>
    <submittedName>
        <fullName evidence="3">F1F0-ATPsyn F</fullName>
    </submittedName>
</protein>
<dbReference type="Pfam" id="PF10791">
    <property type="entry name" value="F1F0-ATPsyn_F"/>
    <property type="match status" value="1"/>
</dbReference>
<dbReference type="InterPro" id="IPR019727">
    <property type="entry name" value="ATP_synth_F0_fsu_mt_fun"/>
</dbReference>
<dbReference type="Proteomes" id="UP001164286">
    <property type="component" value="Unassembled WGS sequence"/>
</dbReference>
<gene>
    <name evidence="3" type="ORF">MKK02DRAFT_28262</name>
</gene>
<comment type="caution">
    <text evidence="3">The sequence shown here is derived from an EMBL/GenBank/DDBJ whole genome shotgun (WGS) entry which is preliminary data.</text>
</comment>
<accession>A0AA38LTB5</accession>
<dbReference type="AlphaFoldDB" id="A0AA38LTB5"/>
<feature type="transmembrane region" description="Helical" evidence="2">
    <location>
        <begin position="67"/>
        <end position="86"/>
    </location>
</feature>
<evidence type="ECO:0000313" key="3">
    <source>
        <dbReference type="EMBL" id="KAI9634545.1"/>
    </source>
</evidence>
<evidence type="ECO:0000256" key="1">
    <source>
        <dbReference type="SAM" id="MobiDB-lite"/>
    </source>
</evidence>
<keyword evidence="2" id="KW-1133">Transmembrane helix</keyword>
<dbReference type="GO" id="GO:0046933">
    <property type="term" value="F:proton-transporting ATP synthase activity, rotational mechanism"/>
    <property type="evidence" value="ECO:0007669"/>
    <property type="project" value="TreeGrafter"/>
</dbReference>